<evidence type="ECO:0000256" key="2">
    <source>
        <dbReference type="SAM" id="MobiDB-lite"/>
    </source>
</evidence>
<keyword evidence="4" id="KW-1185">Reference proteome</keyword>
<reference evidence="3 4" key="1">
    <citation type="submission" date="2019-04" db="EMBL/GenBank/DDBJ databases">
        <title>Comparative genomics and transcriptomics to analyze fruiting body development in filamentous ascomycetes.</title>
        <authorList>
            <consortium name="DOE Joint Genome Institute"/>
            <person name="Lutkenhaus R."/>
            <person name="Traeger S."/>
            <person name="Breuer J."/>
            <person name="Kuo A."/>
            <person name="Lipzen A."/>
            <person name="Pangilinan J."/>
            <person name="Dilworth D."/>
            <person name="Sandor L."/>
            <person name="Poggeler S."/>
            <person name="Barry K."/>
            <person name="Grigoriev I.V."/>
            <person name="Nowrousian M."/>
        </authorList>
    </citation>
    <scope>NUCLEOTIDE SEQUENCE [LARGE SCALE GENOMIC DNA]</scope>
    <source>
        <strain evidence="3 4">CBS 389.68</strain>
    </source>
</reference>
<feature type="compositionally biased region" description="Pro residues" evidence="2">
    <location>
        <begin position="503"/>
        <end position="513"/>
    </location>
</feature>
<name>A0A4S2N671_9PEZI</name>
<feature type="compositionally biased region" description="Low complexity" evidence="2">
    <location>
        <begin position="199"/>
        <end position="215"/>
    </location>
</feature>
<proteinExistence type="predicted"/>
<feature type="compositionally biased region" description="Pro residues" evidence="2">
    <location>
        <begin position="459"/>
        <end position="493"/>
    </location>
</feature>
<dbReference type="InterPro" id="IPR051425">
    <property type="entry name" value="Formin_Homology"/>
</dbReference>
<evidence type="ECO:0000313" key="3">
    <source>
        <dbReference type="EMBL" id="TGZ84760.1"/>
    </source>
</evidence>
<dbReference type="OrthoDB" id="3431997at2759"/>
<accession>A0A4S2N671</accession>
<feature type="coiled-coil region" evidence="1">
    <location>
        <begin position="400"/>
        <end position="431"/>
    </location>
</feature>
<feature type="region of interest" description="Disordered" evidence="2">
    <location>
        <begin position="314"/>
        <end position="353"/>
    </location>
</feature>
<keyword evidence="1" id="KW-0175">Coiled coil</keyword>
<dbReference type="PANTHER" id="PTHR45725:SF1">
    <property type="entry name" value="DISHEVELLED ASSOCIATED ACTIVATOR OF MORPHOGENESIS, ISOFORM D"/>
    <property type="match status" value="1"/>
</dbReference>
<feature type="compositionally biased region" description="Low complexity" evidence="2">
    <location>
        <begin position="109"/>
        <end position="124"/>
    </location>
</feature>
<dbReference type="AlphaFoldDB" id="A0A4S2N671"/>
<dbReference type="InParanoid" id="A0A4S2N671"/>
<feature type="compositionally biased region" description="Polar residues" evidence="2">
    <location>
        <begin position="338"/>
        <end position="350"/>
    </location>
</feature>
<dbReference type="EMBL" id="ML220112">
    <property type="protein sequence ID" value="TGZ84760.1"/>
    <property type="molecule type" value="Genomic_DNA"/>
</dbReference>
<feature type="compositionally biased region" description="Low complexity" evidence="2">
    <location>
        <begin position="436"/>
        <end position="450"/>
    </location>
</feature>
<protein>
    <submittedName>
        <fullName evidence="3">Uncharacterized protein</fullName>
    </submittedName>
</protein>
<feature type="compositionally biased region" description="Pro residues" evidence="2">
    <location>
        <begin position="185"/>
        <end position="198"/>
    </location>
</feature>
<organism evidence="3 4">
    <name type="scientific">Ascodesmis nigricans</name>
    <dbReference type="NCBI Taxonomy" id="341454"/>
    <lineage>
        <taxon>Eukaryota</taxon>
        <taxon>Fungi</taxon>
        <taxon>Dikarya</taxon>
        <taxon>Ascomycota</taxon>
        <taxon>Pezizomycotina</taxon>
        <taxon>Pezizomycetes</taxon>
        <taxon>Pezizales</taxon>
        <taxon>Ascodesmidaceae</taxon>
        <taxon>Ascodesmis</taxon>
    </lineage>
</organism>
<dbReference type="PANTHER" id="PTHR45725">
    <property type="entry name" value="FORMIN HOMOLOGY 2 FAMILY MEMBER"/>
    <property type="match status" value="1"/>
</dbReference>
<gene>
    <name evidence="3" type="ORF">EX30DRAFT_345435</name>
</gene>
<feature type="region of interest" description="Disordered" evidence="2">
    <location>
        <begin position="436"/>
        <end position="513"/>
    </location>
</feature>
<evidence type="ECO:0000256" key="1">
    <source>
        <dbReference type="SAM" id="Coils"/>
    </source>
</evidence>
<feature type="region of interest" description="Disordered" evidence="2">
    <location>
        <begin position="103"/>
        <end position="136"/>
    </location>
</feature>
<sequence>MSLALVRPKTPRPRDIKTTILDTFSHVLPSASSSAVPATPTPPTSSTKTFHVYHTHWDYNLLIYAAAKKDWTPSTSTPIYEVSNNPYSSIGVRIKTPKSKYLSTGGGLKLPSSSSPSSTASASSYDLTDCSPTLPPPPQIRHTFAAAKFHAFSSDIGICLGDPEIGNLASPSDVSLSAPKSGKLPSPPPPSSPMPPRTPGGSLNSPDPLSPNSLGGIYELPGSFVGESCGTRTRKIPVFECMENVSGMVHERYRWTWEVPGDGFVEEVDNENDMSPPTPGEQDAPIMLRIVNPDVDMDGNIVEEEHDWIHGSVTLGFQTTPGTPPRSASKPSTMMVKRSSTASNKKTLNSPLPKPPHKRYYTWRRSEDSVWSHDWELIEDPIIDFAAEEEARKTMLARIAAEEELRKEREVRELRRLREAVAARIARAENQNRGNNIININNTATANTENGKPKVKPNRPAPLPPSVMVRPPPLPWPLPPQRSPPSYPPPPVPKASDSSLPLPQIPAGPPTPPFEPPRFTAPPHIRPITSPSAQATVALGKPPGPTMGVSRDGSGNVVARWTEASWSLKKKGKLEIVKGRGEKWELMVVVTVMALVERERRRAGPG</sequence>
<feature type="region of interest" description="Disordered" evidence="2">
    <location>
        <begin position="170"/>
        <end position="215"/>
    </location>
</feature>
<dbReference type="Proteomes" id="UP000298138">
    <property type="component" value="Unassembled WGS sequence"/>
</dbReference>
<evidence type="ECO:0000313" key="4">
    <source>
        <dbReference type="Proteomes" id="UP000298138"/>
    </source>
</evidence>
<feature type="compositionally biased region" description="Low complexity" evidence="2">
    <location>
        <begin position="175"/>
        <end position="184"/>
    </location>
</feature>